<evidence type="ECO:0000313" key="1">
    <source>
        <dbReference type="EMBL" id="CRY97632.1"/>
    </source>
</evidence>
<reference evidence="1" key="1">
    <citation type="submission" date="2015-06" db="EMBL/GenBank/DDBJ databases">
        <authorList>
            <person name="Joergensen T."/>
        </authorList>
    </citation>
    <scope>NUCLEOTIDE SEQUENCE</scope>
    <source>
        <strain evidence="1">RGFK1666</strain>
    </source>
</reference>
<dbReference type="AlphaFoldDB" id="A0A0H5QPE6"/>
<dbReference type="EMBL" id="LN854171">
    <property type="protein sequence ID" value="CRY97632.1"/>
    <property type="molecule type" value="Genomic_DNA"/>
</dbReference>
<reference evidence="1" key="2">
    <citation type="submission" date="2015-07" db="EMBL/GenBank/DDBJ databases">
        <title>Plasmids, circular viruses and viroids from rat gut.</title>
        <authorList>
            <person name="Jorgensen T.J."/>
            <person name="Hansen M.A."/>
            <person name="Xu Z."/>
            <person name="Tabak M.A."/>
            <person name="Sorensen S.J."/>
            <person name="Hansen L.H."/>
        </authorList>
    </citation>
    <scope>NUCLEOTIDE SEQUENCE</scope>
    <source>
        <strain evidence="1">RGFK1666</strain>
    </source>
</reference>
<protein>
    <submittedName>
        <fullName evidence="1">Uncharacterized protein</fullName>
    </submittedName>
</protein>
<organism evidence="1">
    <name type="scientific">uncultured prokaryote</name>
    <dbReference type="NCBI Taxonomy" id="198431"/>
    <lineage>
        <taxon>unclassified sequences</taxon>
        <taxon>environmental samples</taxon>
    </lineage>
</organism>
<sequence>MYKHFHVKRRYRKNFRNWLLYDTTIDPFVLFLELEDIQEIEDYFEKLKEELIRQSKESGSKI</sequence>
<accession>A0A0H5QPE6</accession>
<name>A0A0H5QPE6_9ZZZZ</name>
<proteinExistence type="predicted"/>